<feature type="compositionally biased region" description="Acidic residues" evidence="1">
    <location>
        <begin position="162"/>
        <end position="171"/>
    </location>
</feature>
<protein>
    <submittedName>
        <fullName evidence="2">Uncharacterized protein</fullName>
    </submittedName>
</protein>
<evidence type="ECO:0000313" key="2">
    <source>
        <dbReference type="EMBL" id="CAA2629596.1"/>
    </source>
</evidence>
<proteinExistence type="predicted"/>
<name>A0A7I8JFD5_SPIIN</name>
<accession>A0A7I8JFD5</accession>
<evidence type="ECO:0000256" key="1">
    <source>
        <dbReference type="SAM" id="MobiDB-lite"/>
    </source>
</evidence>
<dbReference type="Proteomes" id="UP001189122">
    <property type="component" value="Unassembled WGS sequence"/>
</dbReference>
<organism evidence="2">
    <name type="scientific">Spirodela intermedia</name>
    <name type="common">Intermediate duckweed</name>
    <dbReference type="NCBI Taxonomy" id="51605"/>
    <lineage>
        <taxon>Eukaryota</taxon>
        <taxon>Viridiplantae</taxon>
        <taxon>Streptophyta</taxon>
        <taxon>Embryophyta</taxon>
        <taxon>Tracheophyta</taxon>
        <taxon>Spermatophyta</taxon>
        <taxon>Magnoliopsida</taxon>
        <taxon>Liliopsida</taxon>
        <taxon>Araceae</taxon>
        <taxon>Lemnoideae</taxon>
        <taxon>Spirodela</taxon>
    </lineage>
</organism>
<feature type="region of interest" description="Disordered" evidence="1">
    <location>
        <begin position="130"/>
        <end position="220"/>
    </location>
</feature>
<gene>
    <name evidence="2" type="ORF">SI7747_12015234</name>
</gene>
<feature type="compositionally biased region" description="Polar residues" evidence="1">
    <location>
        <begin position="16"/>
        <end position="25"/>
    </location>
</feature>
<dbReference type="EMBL" id="CACRZD030000012">
    <property type="protein sequence ID" value="CAA6668839.1"/>
    <property type="molecule type" value="Genomic_DNA"/>
</dbReference>
<keyword evidence="3" id="KW-1185">Reference proteome</keyword>
<reference evidence="2 3" key="1">
    <citation type="submission" date="2019-12" db="EMBL/GenBank/DDBJ databases">
        <authorList>
            <person name="Scholz U."/>
            <person name="Mascher M."/>
            <person name="Fiebig A."/>
        </authorList>
    </citation>
    <scope>NUCLEOTIDE SEQUENCE</scope>
</reference>
<evidence type="ECO:0000313" key="3">
    <source>
        <dbReference type="Proteomes" id="UP001189122"/>
    </source>
</evidence>
<sequence length="220" mass="23239">MPTVTAIALETLLEPGSSSSGSQHNRGGHGIGILLHHDPTPRGGSSAASSSLKEHHRHQPGVRREQQPIFLSRRPRDESEVSVAADRNDAPRRLLDLGQRGAFPPIHLEGSDSATKAPNSTMEVTVRELTNGTHGGSGDENNSSDLRSHSGGLSEKECPDASIDDDMDDNFFDPRELMSTVSSSDTEDGGSVLRSGSGRCHTPLPVSASKGHLGAARADI</sequence>
<feature type="region of interest" description="Disordered" evidence="1">
    <location>
        <begin position="13"/>
        <end position="93"/>
    </location>
</feature>
<dbReference type="EMBL" id="LR743599">
    <property type="protein sequence ID" value="CAA2629596.1"/>
    <property type="molecule type" value="Genomic_DNA"/>
</dbReference>
<dbReference type="AlphaFoldDB" id="A0A7I8JFD5"/>